<accession>A0A7C8GRW1</accession>
<gene>
    <name evidence="1" type="ORF">F9U64_17580</name>
</gene>
<dbReference type="RefSeq" id="WP_153406200.1">
    <property type="nucleotide sequence ID" value="NZ_ML762442.1"/>
</dbReference>
<protein>
    <submittedName>
        <fullName evidence="1">Uncharacterized protein</fullName>
    </submittedName>
</protein>
<dbReference type="InterPro" id="IPR007612">
    <property type="entry name" value="LOR"/>
</dbReference>
<sequence length="168" mass="18930">MDKIIYISDNFFSAGKTSIRNAQNEEIGMLDLKSAFKSNISVFDNNGSMLASGKFRPFSSKWIVYGPEQELGILKQKLFSFSKTYYYTTKGQDTYIIHSPAFSRDFTIRDKQENAVATFKRMNHFFSSPAFEINNTENRLQTEELICVVMGVNAIEKSNNAAAANAGT</sequence>
<proteinExistence type="predicted"/>
<dbReference type="Proteomes" id="UP000480246">
    <property type="component" value="Unassembled WGS sequence"/>
</dbReference>
<dbReference type="Pfam" id="PF04525">
    <property type="entry name" value="LOR"/>
    <property type="match status" value="1"/>
</dbReference>
<dbReference type="EMBL" id="WEID01000091">
    <property type="protein sequence ID" value="KAB8127458.1"/>
    <property type="molecule type" value="Genomic_DNA"/>
</dbReference>
<evidence type="ECO:0000313" key="2">
    <source>
        <dbReference type="Proteomes" id="UP000480246"/>
    </source>
</evidence>
<evidence type="ECO:0000313" key="1">
    <source>
        <dbReference type="EMBL" id="KAB8127458.1"/>
    </source>
</evidence>
<dbReference type="OrthoDB" id="2692055at2"/>
<organism evidence="1 2">
    <name type="scientific">Gracilibacillus oryzae</name>
    <dbReference type="NCBI Taxonomy" id="1672701"/>
    <lineage>
        <taxon>Bacteria</taxon>
        <taxon>Bacillati</taxon>
        <taxon>Bacillota</taxon>
        <taxon>Bacilli</taxon>
        <taxon>Bacillales</taxon>
        <taxon>Bacillaceae</taxon>
        <taxon>Gracilibacillus</taxon>
    </lineage>
</organism>
<name>A0A7C8GRW1_9BACI</name>
<keyword evidence="2" id="KW-1185">Reference proteome</keyword>
<comment type="caution">
    <text evidence="1">The sequence shown here is derived from an EMBL/GenBank/DDBJ whole genome shotgun (WGS) entry which is preliminary data.</text>
</comment>
<dbReference type="AlphaFoldDB" id="A0A7C8GRW1"/>
<reference evidence="1 2" key="1">
    <citation type="submission" date="2019-10" db="EMBL/GenBank/DDBJ databases">
        <title>Gracilibacillus sp. nov. isolated from rice seeds.</title>
        <authorList>
            <person name="He S."/>
        </authorList>
    </citation>
    <scope>NUCLEOTIDE SEQUENCE [LARGE SCALE GENOMIC DNA]</scope>
    <source>
        <strain evidence="1 2">TD8</strain>
    </source>
</reference>